<dbReference type="RefSeq" id="XP_009025666.1">
    <property type="nucleotide sequence ID" value="XM_009027418.1"/>
</dbReference>
<dbReference type="GeneID" id="20211212"/>
<organism evidence="3 4">
    <name type="scientific">Helobdella robusta</name>
    <name type="common">Californian leech</name>
    <dbReference type="NCBI Taxonomy" id="6412"/>
    <lineage>
        <taxon>Eukaryota</taxon>
        <taxon>Metazoa</taxon>
        <taxon>Spiralia</taxon>
        <taxon>Lophotrochozoa</taxon>
        <taxon>Annelida</taxon>
        <taxon>Clitellata</taxon>
        <taxon>Hirudinea</taxon>
        <taxon>Rhynchobdellida</taxon>
        <taxon>Glossiphoniidae</taxon>
        <taxon>Helobdella</taxon>
    </lineage>
</organism>
<protein>
    <recommendedName>
        <fullName evidence="5">Glycosyl transferase 64 domain-containing protein</fullName>
    </recommendedName>
</protein>
<dbReference type="EMBL" id="AMQM01001398">
    <property type="status" value="NOT_ANNOTATED_CDS"/>
    <property type="molecule type" value="Genomic_DNA"/>
</dbReference>
<dbReference type="EMBL" id="KB097495">
    <property type="protein sequence ID" value="ESN96511.1"/>
    <property type="molecule type" value="Genomic_DNA"/>
</dbReference>
<proteinExistence type="predicted"/>
<dbReference type="InParanoid" id="T1FQW5"/>
<evidence type="ECO:0000313" key="4">
    <source>
        <dbReference type="Proteomes" id="UP000015101"/>
    </source>
</evidence>
<dbReference type="Proteomes" id="UP000015101">
    <property type="component" value="Unassembled WGS sequence"/>
</dbReference>
<dbReference type="OrthoDB" id="2020070at2759"/>
<dbReference type="CTD" id="20211212"/>
<keyword evidence="1" id="KW-0812">Transmembrane</keyword>
<dbReference type="PANTHER" id="PTHR33604">
    <property type="entry name" value="OSJNBA0004B13.7 PROTEIN"/>
    <property type="match status" value="1"/>
</dbReference>
<dbReference type="InterPro" id="IPR029044">
    <property type="entry name" value="Nucleotide-diphossugar_trans"/>
</dbReference>
<sequence>MKPVEKFLIAFAVFLIFTITFFSYKGLPRRYRDYILTSSDFHCLANVPCVYENVVDLRIIVLTYDRTASVLKLLNSLQSLELDGDEAILEIWIDRNAKTGIHNDTYRAVSEFKWTKGATRIHNQTSHVGIMGQWIDTWRPKFAPPFQPKNMTSTMYPHQPSYKKEIALILEDDLSVSPHAYRYLKAVYRKYNGRADFAGVTLTSDEAKAHNTGKALRAPANESAFMYVCIGTWGFAPSSQYWAEFQDWFHYARGIKNFQPYLNGTKPDSWFRGFLQEGTHDSMWEMWFIHFASKKKAYTVYSNLKYVNGDEADSCVAINRREVGLHYSQKGAENLCKLLKSWDPKYESMLPDNPRNTSTPLKLYIN</sequence>
<dbReference type="AlphaFoldDB" id="T1FQW5"/>
<evidence type="ECO:0000313" key="3">
    <source>
        <dbReference type="EnsemblMetazoa" id="HelroP189271"/>
    </source>
</evidence>
<accession>T1FQW5</accession>
<keyword evidence="1" id="KW-0472">Membrane</keyword>
<evidence type="ECO:0000256" key="1">
    <source>
        <dbReference type="SAM" id="Phobius"/>
    </source>
</evidence>
<keyword evidence="4" id="KW-1185">Reference proteome</keyword>
<dbReference type="KEGG" id="hro:HELRODRAFT_189271"/>
<keyword evidence="1" id="KW-1133">Transmembrane helix</keyword>
<evidence type="ECO:0008006" key="5">
    <source>
        <dbReference type="Google" id="ProtNLM"/>
    </source>
</evidence>
<feature type="transmembrane region" description="Helical" evidence="1">
    <location>
        <begin position="6"/>
        <end position="24"/>
    </location>
</feature>
<evidence type="ECO:0000313" key="2">
    <source>
        <dbReference type="EMBL" id="ESN96511.1"/>
    </source>
</evidence>
<dbReference type="HOGENOM" id="CLU_051252_0_0_1"/>
<name>T1FQW5_HELRO</name>
<dbReference type="EnsemblMetazoa" id="HelroT189271">
    <property type="protein sequence ID" value="HelroP189271"/>
    <property type="gene ID" value="HelroG189271"/>
</dbReference>
<reference evidence="3" key="3">
    <citation type="submission" date="2015-06" db="UniProtKB">
        <authorList>
            <consortium name="EnsemblMetazoa"/>
        </authorList>
    </citation>
    <scope>IDENTIFICATION</scope>
</reference>
<dbReference type="Gene3D" id="3.90.550.10">
    <property type="entry name" value="Spore Coat Polysaccharide Biosynthesis Protein SpsA, Chain A"/>
    <property type="match status" value="1"/>
</dbReference>
<reference evidence="2 4" key="2">
    <citation type="journal article" date="2013" name="Nature">
        <title>Insights into bilaterian evolution from three spiralian genomes.</title>
        <authorList>
            <person name="Simakov O."/>
            <person name="Marletaz F."/>
            <person name="Cho S.J."/>
            <person name="Edsinger-Gonzales E."/>
            <person name="Havlak P."/>
            <person name="Hellsten U."/>
            <person name="Kuo D.H."/>
            <person name="Larsson T."/>
            <person name="Lv J."/>
            <person name="Arendt D."/>
            <person name="Savage R."/>
            <person name="Osoegawa K."/>
            <person name="de Jong P."/>
            <person name="Grimwood J."/>
            <person name="Chapman J.A."/>
            <person name="Shapiro H."/>
            <person name="Aerts A."/>
            <person name="Otillar R.P."/>
            <person name="Terry A.Y."/>
            <person name="Boore J.L."/>
            <person name="Grigoriev I.V."/>
            <person name="Lindberg D.R."/>
            <person name="Seaver E.C."/>
            <person name="Weisblat D.A."/>
            <person name="Putnam N.H."/>
            <person name="Rokhsar D.S."/>
        </authorList>
    </citation>
    <scope>NUCLEOTIDE SEQUENCE</scope>
</reference>
<gene>
    <name evidence="3" type="primary">20211212</name>
    <name evidence="2" type="ORF">HELRODRAFT_189271</name>
</gene>
<dbReference type="PANTHER" id="PTHR33604:SF3">
    <property type="entry name" value="OSJNBA0004B13.7 PROTEIN"/>
    <property type="match status" value="1"/>
</dbReference>
<dbReference type="eggNOG" id="ENOG502QR4V">
    <property type="taxonomic scope" value="Eukaryota"/>
</dbReference>
<reference evidence="4" key="1">
    <citation type="submission" date="2012-12" db="EMBL/GenBank/DDBJ databases">
        <authorList>
            <person name="Hellsten U."/>
            <person name="Grimwood J."/>
            <person name="Chapman J.A."/>
            <person name="Shapiro H."/>
            <person name="Aerts A."/>
            <person name="Otillar R.P."/>
            <person name="Terry A.Y."/>
            <person name="Boore J.L."/>
            <person name="Simakov O."/>
            <person name="Marletaz F."/>
            <person name="Cho S.-J."/>
            <person name="Edsinger-Gonzales E."/>
            <person name="Havlak P."/>
            <person name="Kuo D.-H."/>
            <person name="Larsson T."/>
            <person name="Lv J."/>
            <person name="Arendt D."/>
            <person name="Savage R."/>
            <person name="Osoegawa K."/>
            <person name="de Jong P."/>
            <person name="Lindberg D.R."/>
            <person name="Seaver E.C."/>
            <person name="Weisblat D.A."/>
            <person name="Putnam N.H."/>
            <person name="Grigoriev I.V."/>
            <person name="Rokhsar D.S."/>
        </authorList>
    </citation>
    <scope>NUCLEOTIDE SEQUENCE</scope>
</reference>
<dbReference type="SUPFAM" id="SSF53448">
    <property type="entry name" value="Nucleotide-diphospho-sugar transferases"/>
    <property type="match status" value="1"/>
</dbReference>
<dbReference type="OMA" id="WHIYHAW"/>